<proteinExistence type="inferred from homology"/>
<evidence type="ECO:0000256" key="1">
    <source>
        <dbReference type="ARBA" id="ARBA00004761"/>
    </source>
</evidence>
<comment type="subunit">
    <text evidence="3">Homotrimer.</text>
</comment>
<dbReference type="PANTHER" id="PTHR30246">
    <property type="entry name" value="2-KETO-3-DEOXY-6-PHOSPHOGLUCONATE ALDOLASE"/>
    <property type="match status" value="1"/>
</dbReference>
<dbReference type="Gene3D" id="3.20.20.70">
    <property type="entry name" value="Aldolase class I"/>
    <property type="match status" value="1"/>
</dbReference>
<dbReference type="Proteomes" id="UP000606870">
    <property type="component" value="Unassembled WGS sequence"/>
</dbReference>
<dbReference type="CDD" id="cd00452">
    <property type="entry name" value="KDPG_aldolase"/>
    <property type="match status" value="1"/>
</dbReference>
<evidence type="ECO:0000313" key="7">
    <source>
        <dbReference type="Proteomes" id="UP000606870"/>
    </source>
</evidence>
<keyword evidence="4" id="KW-0456">Lyase</keyword>
<evidence type="ECO:0000256" key="3">
    <source>
        <dbReference type="ARBA" id="ARBA00011233"/>
    </source>
</evidence>
<keyword evidence="7" id="KW-1185">Reference proteome</keyword>
<reference evidence="6 7" key="1">
    <citation type="submission" date="2020-08" db="EMBL/GenBank/DDBJ databases">
        <authorList>
            <person name="Liu C."/>
            <person name="Sun Q."/>
        </authorList>
    </citation>
    <scope>NUCLEOTIDE SEQUENCE [LARGE SCALE GENOMIC DNA]</scope>
    <source>
        <strain evidence="6 7">NSJ-59</strain>
    </source>
</reference>
<keyword evidence="5" id="KW-0119">Carbohydrate metabolism</keyword>
<comment type="caution">
    <text evidence="6">The sequence shown here is derived from an EMBL/GenBank/DDBJ whole genome shotgun (WGS) entry which is preliminary data.</text>
</comment>
<name>A0ABR6VK76_9FIRM</name>
<gene>
    <name evidence="6" type="ORF">H8J70_07605</name>
</gene>
<evidence type="ECO:0000256" key="4">
    <source>
        <dbReference type="ARBA" id="ARBA00023239"/>
    </source>
</evidence>
<comment type="similarity">
    <text evidence="2">Belongs to the KHG/KDPG aldolase family.</text>
</comment>
<accession>A0ABR6VK76</accession>
<sequence length="214" mass="22481">MSVLQEMVEAKIISIIRGVPSSSIVPAVEALARGGVRFVEVTYRPGDEAACADTLQSIALLKEKFYPSLHIGAGTVLTVKQVEDAAAAGAEFMISPNTNVDVIRRTKELGLLSLPGAYTPTEAELAWESGADIVKIFPASGLGPAYFKAVKSSLSQLRLSAVGGVSEQNIHEFLAAGVDSFGIGNNLVSAERVARGAWQEIEEAAAFYTAAVKG</sequence>
<organism evidence="6 7">
    <name type="scientific">Megasphaera hominis</name>
    <dbReference type="NCBI Taxonomy" id="159836"/>
    <lineage>
        <taxon>Bacteria</taxon>
        <taxon>Bacillati</taxon>
        <taxon>Bacillota</taxon>
        <taxon>Negativicutes</taxon>
        <taxon>Veillonellales</taxon>
        <taxon>Veillonellaceae</taxon>
        <taxon>Megasphaera</taxon>
    </lineage>
</organism>
<dbReference type="SUPFAM" id="SSF51569">
    <property type="entry name" value="Aldolase"/>
    <property type="match status" value="1"/>
</dbReference>
<evidence type="ECO:0000256" key="2">
    <source>
        <dbReference type="ARBA" id="ARBA00006906"/>
    </source>
</evidence>
<dbReference type="InterPro" id="IPR013785">
    <property type="entry name" value="Aldolase_TIM"/>
</dbReference>
<comment type="pathway">
    <text evidence="1">Carbohydrate acid metabolism.</text>
</comment>
<evidence type="ECO:0000256" key="5">
    <source>
        <dbReference type="ARBA" id="ARBA00023277"/>
    </source>
</evidence>
<dbReference type="RefSeq" id="WP_186503303.1">
    <property type="nucleotide sequence ID" value="NZ_JACOGK010000020.1"/>
</dbReference>
<protein>
    <submittedName>
        <fullName evidence="6">Bifunctional 4-hydroxy-2-oxoglutarate aldolase/2-dehydro-3-deoxy-phosphogluconate aldolase</fullName>
    </submittedName>
</protein>
<dbReference type="EMBL" id="JACOGK010000020">
    <property type="protein sequence ID" value="MBC3537114.1"/>
    <property type="molecule type" value="Genomic_DNA"/>
</dbReference>
<dbReference type="PANTHER" id="PTHR30246:SF1">
    <property type="entry name" value="2-DEHYDRO-3-DEOXY-6-PHOSPHOGALACTONATE ALDOLASE-RELATED"/>
    <property type="match status" value="1"/>
</dbReference>
<dbReference type="InterPro" id="IPR000887">
    <property type="entry name" value="Aldlse_KDPG_KHG"/>
</dbReference>
<dbReference type="Pfam" id="PF01081">
    <property type="entry name" value="Aldolase"/>
    <property type="match status" value="1"/>
</dbReference>
<evidence type="ECO:0000313" key="6">
    <source>
        <dbReference type="EMBL" id="MBC3537114.1"/>
    </source>
</evidence>